<feature type="transmembrane region" description="Helical" evidence="1">
    <location>
        <begin position="364"/>
        <end position="381"/>
    </location>
</feature>
<feature type="transmembrane region" description="Helical" evidence="1">
    <location>
        <begin position="158"/>
        <end position="178"/>
    </location>
</feature>
<feature type="transmembrane region" description="Helical" evidence="1">
    <location>
        <begin position="85"/>
        <end position="105"/>
    </location>
</feature>
<sequence length="529" mass="57460">MGLCIVVSFSLVQLATLIGLGAMVTRVARVKASWVAMGWCGFAVFLVAAELAHVFFPLGHWFGPAMAVLGAFGWKYAFERRPRHAALLLLPVVALSFAALAPVFARDNGLYFIQSTLWLRDFAAVPGLGNLHPCLGANHAYFAWVAAWAVGPVHEQPWLVANVALLTLACAPGILAVAKWRKPNVSEAVGIVLLGPLFDVALSGQLSSPVADIGLACVQTALTLWFIEACTREVERNEAMLAAFVAVAFATLKLAGAYQAVVVWGFMVFALRRQPRAVVITMLVSVSLIIPWLVNGLISTGYPLYPTPAFGLPVTWRVPEEVARAYLNVSSAQHHALVLYDRSGVLRGDWPLFWLERTWVDNRTFLIPAVLWLTGLVASLLRRDRALLRFSLGMGAALALWFVVSPELRFAQLTLWGAGAGTLAMLLRTRTLLFGVVSAAIIGWAFVEAPLPRLTFALPAAPAWNSRTFTLKSGDELKLGDGNFDCYELPCALCPYESLRLREPGNLAAGFQRDPADTEFFECGGLSAP</sequence>
<evidence type="ECO:0000313" key="3">
    <source>
        <dbReference type="EMBL" id="PZR18476.1"/>
    </source>
</evidence>
<feature type="transmembrane region" description="Helical" evidence="1">
    <location>
        <begin position="241"/>
        <end position="270"/>
    </location>
</feature>
<accession>A0A2W5U1W9</accession>
<dbReference type="Proteomes" id="UP000249061">
    <property type="component" value="Unassembled WGS sequence"/>
</dbReference>
<dbReference type="AlphaFoldDB" id="A0A2W5U1W9"/>
<gene>
    <name evidence="3" type="ORF">DI536_00925</name>
</gene>
<dbReference type="InterPro" id="IPR058065">
    <property type="entry name" value="LIC_10190-like"/>
</dbReference>
<keyword evidence="1" id="KW-1133">Transmembrane helix</keyword>
<proteinExistence type="predicted"/>
<feature type="transmembrane region" description="Helical" evidence="1">
    <location>
        <begin position="6"/>
        <end position="24"/>
    </location>
</feature>
<feature type="transmembrane region" description="Helical" evidence="1">
    <location>
        <begin position="277"/>
        <end position="298"/>
    </location>
</feature>
<comment type="caution">
    <text evidence="3">The sequence shown here is derived from an EMBL/GenBank/DDBJ whole genome shotgun (WGS) entry which is preliminary data.</text>
</comment>
<feature type="domain" description="DUF8201" evidence="2">
    <location>
        <begin position="10"/>
        <end position="411"/>
    </location>
</feature>
<keyword evidence="1" id="KW-0812">Transmembrane</keyword>
<keyword evidence="1" id="KW-0472">Membrane</keyword>
<evidence type="ECO:0000259" key="2">
    <source>
        <dbReference type="Pfam" id="PF26626"/>
    </source>
</evidence>
<reference evidence="3 4" key="1">
    <citation type="submission" date="2017-08" db="EMBL/GenBank/DDBJ databases">
        <title>Infants hospitalized years apart are colonized by the same room-sourced microbial strains.</title>
        <authorList>
            <person name="Brooks B."/>
            <person name="Olm M.R."/>
            <person name="Firek B.A."/>
            <person name="Baker R."/>
            <person name="Thomas B.C."/>
            <person name="Morowitz M.J."/>
            <person name="Banfield J.F."/>
        </authorList>
    </citation>
    <scope>NUCLEOTIDE SEQUENCE [LARGE SCALE GENOMIC DNA]</scope>
    <source>
        <strain evidence="3">S2_003_000_R2_14</strain>
    </source>
</reference>
<dbReference type="EMBL" id="QFQP01000001">
    <property type="protein sequence ID" value="PZR18476.1"/>
    <property type="molecule type" value="Genomic_DNA"/>
</dbReference>
<feature type="transmembrane region" description="Helical" evidence="1">
    <location>
        <begin position="61"/>
        <end position="78"/>
    </location>
</feature>
<name>A0A2W5U1W9_9BACT</name>
<evidence type="ECO:0000313" key="4">
    <source>
        <dbReference type="Proteomes" id="UP000249061"/>
    </source>
</evidence>
<protein>
    <recommendedName>
        <fullName evidence="2">DUF8201 domain-containing protein</fullName>
    </recommendedName>
</protein>
<dbReference type="InterPro" id="IPR058514">
    <property type="entry name" value="DUF8201"/>
</dbReference>
<evidence type="ECO:0000256" key="1">
    <source>
        <dbReference type="SAM" id="Phobius"/>
    </source>
</evidence>
<feature type="transmembrane region" description="Helical" evidence="1">
    <location>
        <begin position="36"/>
        <end position="55"/>
    </location>
</feature>
<feature type="transmembrane region" description="Helical" evidence="1">
    <location>
        <begin position="185"/>
        <end position="202"/>
    </location>
</feature>
<feature type="transmembrane region" description="Helical" evidence="1">
    <location>
        <begin position="432"/>
        <end position="451"/>
    </location>
</feature>
<dbReference type="NCBIfam" id="NF047510">
    <property type="entry name" value="LIC_10190_fam"/>
    <property type="match status" value="1"/>
</dbReference>
<organism evidence="3 4">
    <name type="scientific">Archangium gephyra</name>
    <dbReference type="NCBI Taxonomy" id="48"/>
    <lineage>
        <taxon>Bacteria</taxon>
        <taxon>Pseudomonadati</taxon>
        <taxon>Myxococcota</taxon>
        <taxon>Myxococcia</taxon>
        <taxon>Myxococcales</taxon>
        <taxon>Cystobacterineae</taxon>
        <taxon>Archangiaceae</taxon>
        <taxon>Archangium</taxon>
    </lineage>
</organism>
<dbReference type="Pfam" id="PF26626">
    <property type="entry name" value="DUF8201"/>
    <property type="match status" value="1"/>
</dbReference>
<feature type="transmembrane region" description="Helical" evidence="1">
    <location>
        <begin position="386"/>
        <end position="404"/>
    </location>
</feature>